<comment type="subcellular location">
    <subcellularLocation>
        <location evidence="1">Cytoplasm</location>
    </subcellularLocation>
</comment>
<dbReference type="PANTHER" id="PTHR46545">
    <property type="entry name" value="LEUCINE-RICH REPEAT-CONTAINING PROTEIN 51"/>
    <property type="match status" value="1"/>
</dbReference>
<protein>
    <submittedName>
        <fullName evidence="5">Uncharacterized protein</fullName>
    </submittedName>
</protein>
<dbReference type="Proteomes" id="UP000699462">
    <property type="component" value="Unassembled WGS sequence"/>
</dbReference>
<dbReference type="AlphaFoldDB" id="A0A8T0DRZ2"/>
<accession>A0A8T0DRZ2</accession>
<dbReference type="GO" id="GO:0005737">
    <property type="term" value="C:cytoplasm"/>
    <property type="evidence" value="ECO:0007669"/>
    <property type="project" value="UniProtKB-SubCell"/>
</dbReference>
<evidence type="ECO:0000313" key="5">
    <source>
        <dbReference type="EMBL" id="KAF8570685.1"/>
    </source>
</evidence>
<comment type="caution">
    <text evidence="5">The sequence shown here is derived from an EMBL/GenBank/DDBJ whole genome shotgun (WGS) entry which is preliminary data.</text>
</comment>
<gene>
    <name evidence="5" type="ORF">P879_05724</name>
</gene>
<dbReference type="PANTHER" id="PTHR46545:SF1">
    <property type="entry name" value="LEUCINE-RICH REPEAT-CONTAINING PROTEIN 51"/>
    <property type="match status" value="1"/>
</dbReference>
<dbReference type="OrthoDB" id="676979at2759"/>
<sequence length="150" mass="17341">MLDTTHHLTVISTHVTPHVCFKQSINTRCYPQPQQTFSYHEQSNQSIQIKMTKDPIKIYQPLDFSFFDLKEPFEILKCEPRICTGLPLKCPKTKEGKWLTQTLKATNNQLEDMTEIPEVVAELFGCYEWITWLDLSCNKIASVAPVSQAY</sequence>
<name>A0A8T0DRZ2_9TREM</name>
<evidence type="ECO:0000256" key="1">
    <source>
        <dbReference type="ARBA" id="ARBA00004496"/>
    </source>
</evidence>
<proteinExistence type="predicted"/>
<evidence type="ECO:0000256" key="4">
    <source>
        <dbReference type="ARBA" id="ARBA00022737"/>
    </source>
</evidence>
<keyword evidence="2" id="KW-0963">Cytoplasm</keyword>
<keyword evidence="3" id="KW-0433">Leucine-rich repeat</keyword>
<keyword evidence="4" id="KW-0677">Repeat</keyword>
<organism evidence="5 6">
    <name type="scientific">Paragonimus westermani</name>
    <dbReference type="NCBI Taxonomy" id="34504"/>
    <lineage>
        <taxon>Eukaryota</taxon>
        <taxon>Metazoa</taxon>
        <taxon>Spiralia</taxon>
        <taxon>Lophotrochozoa</taxon>
        <taxon>Platyhelminthes</taxon>
        <taxon>Trematoda</taxon>
        <taxon>Digenea</taxon>
        <taxon>Plagiorchiida</taxon>
        <taxon>Troglotremata</taxon>
        <taxon>Troglotrematidae</taxon>
        <taxon>Paragonimus</taxon>
    </lineage>
</organism>
<evidence type="ECO:0000256" key="2">
    <source>
        <dbReference type="ARBA" id="ARBA00022490"/>
    </source>
</evidence>
<dbReference type="EMBL" id="JTDF01000973">
    <property type="protein sequence ID" value="KAF8570685.1"/>
    <property type="molecule type" value="Genomic_DNA"/>
</dbReference>
<reference evidence="5 6" key="1">
    <citation type="submission" date="2019-07" db="EMBL/GenBank/DDBJ databases">
        <title>Annotation for the trematode Paragonimus westermani.</title>
        <authorList>
            <person name="Choi Y.-J."/>
        </authorList>
    </citation>
    <scope>NUCLEOTIDE SEQUENCE [LARGE SCALE GENOMIC DNA]</scope>
    <source>
        <strain evidence="5">180907_Pwestermani</strain>
    </source>
</reference>
<evidence type="ECO:0000313" key="6">
    <source>
        <dbReference type="Proteomes" id="UP000699462"/>
    </source>
</evidence>
<keyword evidence="6" id="KW-1185">Reference proteome</keyword>
<evidence type="ECO:0000256" key="3">
    <source>
        <dbReference type="ARBA" id="ARBA00022614"/>
    </source>
</evidence>